<feature type="region of interest" description="Disordered" evidence="2">
    <location>
        <begin position="294"/>
        <end position="321"/>
    </location>
</feature>
<evidence type="ECO:0000313" key="3">
    <source>
        <dbReference type="EMBL" id="OAE19251.1"/>
    </source>
</evidence>
<evidence type="ECO:0000256" key="1">
    <source>
        <dbReference type="SAM" id="Coils"/>
    </source>
</evidence>
<feature type="coiled-coil region" evidence="1">
    <location>
        <begin position="785"/>
        <end position="812"/>
    </location>
</feature>
<accession>A0A176VG10</accession>
<name>A0A176VG10_MARPO</name>
<evidence type="ECO:0008006" key="5">
    <source>
        <dbReference type="Google" id="ProtNLM"/>
    </source>
</evidence>
<evidence type="ECO:0000313" key="4">
    <source>
        <dbReference type="Proteomes" id="UP000077202"/>
    </source>
</evidence>
<dbReference type="EMBL" id="LVLJ01003906">
    <property type="protein sequence ID" value="OAE19251.1"/>
    <property type="molecule type" value="Genomic_DNA"/>
</dbReference>
<keyword evidence="4" id="KW-1185">Reference proteome</keyword>
<dbReference type="Proteomes" id="UP000077202">
    <property type="component" value="Unassembled WGS sequence"/>
</dbReference>
<protein>
    <recommendedName>
        <fullName evidence="5">Sfi1 spindle body domain-containing protein</fullName>
    </recommendedName>
</protein>
<comment type="caution">
    <text evidence="3">The sequence shown here is derived from an EMBL/GenBank/DDBJ whole genome shotgun (WGS) entry which is preliminary data.</text>
</comment>
<gene>
    <name evidence="3" type="ORF">AXG93_3507s1230</name>
</gene>
<feature type="compositionally biased region" description="Polar residues" evidence="2">
    <location>
        <begin position="301"/>
        <end position="321"/>
    </location>
</feature>
<proteinExistence type="predicted"/>
<dbReference type="AlphaFoldDB" id="A0A176VG10"/>
<sequence>MGRVQDCSVKSSAIASSLTEEELRIAQTAVSIDEWPERISTTFVDLWERPTSGIELRSSISTSQSIKRKKRFADYQERQIESLGHDPSKPTVGLARSENERLDGEEGTMECNQTPTTRECQPNSFLDEPSIPCTHPERIRLRGPFCPIAQLPNCHDVVRDSQETVMFTCRAHRHHRKRLARIVADQWLYVARYRLITLRFRRQHGERLKRALGSETDDEKSTHCLDGFSPATCKKDGTDCTSCKFASGKIETRAAAESEGVLDVPVVEKASTEMVSLHASKALFQGIAAKSRSDLERPPTQVDTASVEASSYTLGAGQPSSRRPDVNQMVLALELVEGKINDPREKKLILAQRHYERKMLRAVYDRWERARFSSALARELAQHSLEASHTELAVSWFVKALVKRFLLSWKEQAAVQRISRRNHWHAVVHFKMQSVAKGLRGLRENVELEYFKESLQRLSIKSYQESLKRKAVTGCKLLHQSKRLKSAQLEHATAQWKTAKLQERFDKWYFATALRSMKKNQLLKSVNFSCRQLCLRGFRAWREVRNLSIKVKSLKEARLIRLRESLGKLKKMHVLRAWKSLRKVMNISRFNEARAIQFFLGFKAAAVVKALHVHMQEQKLKRSLLAKATQFQETKCLQRAVSTWNEYVFLRQLGRLAADHRRRRQLKHSLHILAQWKDPQPEFKKTQQQQQFEKTQQDNTLRESLNMYRRLRDLENPQRIAQPDSPFMRAVSSSRAQPRRPAFLYDDVDQTRTPVLVPKGGNERNNSGNESSKYLSLVAREVEWMEQILLDYEDIKVQIVKLRAELAVLLETRTSGDVNNFDSKEKIKMMQNPKILLLQQEIHSLEAKKMVQMPLIQAVLSRVQDLRTKRAPK</sequence>
<evidence type="ECO:0000256" key="2">
    <source>
        <dbReference type="SAM" id="MobiDB-lite"/>
    </source>
</evidence>
<keyword evidence="1" id="KW-0175">Coiled coil</keyword>
<organism evidence="3 4">
    <name type="scientific">Marchantia polymorpha subsp. ruderalis</name>
    <dbReference type="NCBI Taxonomy" id="1480154"/>
    <lineage>
        <taxon>Eukaryota</taxon>
        <taxon>Viridiplantae</taxon>
        <taxon>Streptophyta</taxon>
        <taxon>Embryophyta</taxon>
        <taxon>Marchantiophyta</taxon>
        <taxon>Marchantiopsida</taxon>
        <taxon>Marchantiidae</taxon>
        <taxon>Marchantiales</taxon>
        <taxon>Marchantiaceae</taxon>
        <taxon>Marchantia</taxon>
    </lineage>
</organism>
<reference evidence="3" key="1">
    <citation type="submission" date="2016-03" db="EMBL/GenBank/DDBJ databases">
        <title>Mechanisms controlling the formation of the plant cell surface in tip-growing cells are functionally conserved among land plants.</title>
        <authorList>
            <person name="Honkanen S."/>
            <person name="Jones V.A."/>
            <person name="Morieri G."/>
            <person name="Champion C."/>
            <person name="Hetherington A.J."/>
            <person name="Kelly S."/>
            <person name="Saint-Marcoux D."/>
            <person name="Proust H."/>
            <person name="Prescott H."/>
            <person name="Dolan L."/>
        </authorList>
    </citation>
    <scope>NUCLEOTIDE SEQUENCE [LARGE SCALE GENOMIC DNA]</scope>
    <source>
        <tissue evidence="3">Whole gametophyte</tissue>
    </source>
</reference>